<evidence type="ECO:0000313" key="3">
    <source>
        <dbReference type="Proteomes" id="UP001595898"/>
    </source>
</evidence>
<dbReference type="PANTHER" id="PTHR43471:SF1">
    <property type="entry name" value="ABC TRANSPORTER PERMEASE PROTEIN NOSY-RELATED"/>
    <property type="match status" value="1"/>
</dbReference>
<keyword evidence="1" id="KW-1133">Transmembrane helix</keyword>
<feature type="transmembrane region" description="Helical" evidence="1">
    <location>
        <begin position="39"/>
        <end position="62"/>
    </location>
</feature>
<dbReference type="PANTHER" id="PTHR43471">
    <property type="entry name" value="ABC TRANSPORTER PERMEASE"/>
    <property type="match status" value="1"/>
</dbReference>
<accession>A0ABD5PJ41</accession>
<name>A0ABD5PJ41_9EURY</name>
<reference evidence="2 3" key="1">
    <citation type="journal article" date="2019" name="Int. J. Syst. Evol. Microbiol.">
        <title>The Global Catalogue of Microorganisms (GCM) 10K type strain sequencing project: providing services to taxonomists for standard genome sequencing and annotation.</title>
        <authorList>
            <consortium name="The Broad Institute Genomics Platform"/>
            <consortium name="The Broad Institute Genome Sequencing Center for Infectious Disease"/>
            <person name="Wu L."/>
            <person name="Ma J."/>
        </authorList>
    </citation>
    <scope>NUCLEOTIDE SEQUENCE [LARGE SCALE GENOMIC DNA]</scope>
    <source>
        <strain evidence="2 3">WLHS5</strain>
    </source>
</reference>
<evidence type="ECO:0000313" key="2">
    <source>
        <dbReference type="EMBL" id="MFC4540591.1"/>
    </source>
</evidence>
<feature type="transmembrane region" description="Helical" evidence="1">
    <location>
        <begin position="161"/>
        <end position="182"/>
    </location>
</feature>
<dbReference type="RefSeq" id="WP_250138758.1">
    <property type="nucleotide sequence ID" value="NZ_JALIQP010000001.1"/>
</dbReference>
<dbReference type="GO" id="GO:0005886">
    <property type="term" value="C:plasma membrane"/>
    <property type="evidence" value="ECO:0007669"/>
    <property type="project" value="UniProtKB-SubCell"/>
</dbReference>
<dbReference type="Pfam" id="PF12679">
    <property type="entry name" value="ABC2_membrane_2"/>
    <property type="match status" value="1"/>
</dbReference>
<sequence length="321" mass="34598">MSTETAGGSRATTTPSSSIDPDSIRAIAKKDFQDAVRSWLFMGLSMFFFMILVIPTAILWYTGADLAQAGATTEGLISLTHSVTRLVIPLIALVLGWKAIAGERESGSIKVLLSLPHSRKDVLLGKLIGRAGVLSVSLVTGFLLAAAIVAVLFGGFDVVDYVGLLLVSILYGVAYTSIAVAISSFARSTTVAGAFAFGVFVLFYIVWETVLGVANLLVRLDYLPGTEYTTTGLGGETVELTRPHDVFFLFNSFDPGVAYRNVLTLATSVAERNPDAIRSVEEAFGGNVPFYMQDWFSLVVLLFWIVVPIAVALYRFDKVDL</sequence>
<organism evidence="2 3">
    <name type="scientific">Halosolutus amylolyticus</name>
    <dbReference type="NCBI Taxonomy" id="2932267"/>
    <lineage>
        <taxon>Archaea</taxon>
        <taxon>Methanobacteriati</taxon>
        <taxon>Methanobacteriota</taxon>
        <taxon>Stenosarchaea group</taxon>
        <taxon>Halobacteria</taxon>
        <taxon>Halobacteriales</taxon>
        <taxon>Natrialbaceae</taxon>
        <taxon>Halosolutus</taxon>
    </lineage>
</organism>
<feature type="transmembrane region" description="Helical" evidence="1">
    <location>
        <begin position="295"/>
        <end position="316"/>
    </location>
</feature>
<comment type="caution">
    <text evidence="2">The sequence shown here is derived from an EMBL/GenBank/DDBJ whole genome shotgun (WGS) entry which is preliminary data.</text>
</comment>
<dbReference type="Proteomes" id="UP001595898">
    <property type="component" value="Unassembled WGS sequence"/>
</dbReference>
<keyword evidence="1" id="KW-0472">Membrane</keyword>
<gene>
    <name evidence="2" type="ORF">ACFO5R_01460</name>
</gene>
<proteinExistence type="predicted"/>
<feature type="transmembrane region" description="Helical" evidence="1">
    <location>
        <begin position="194"/>
        <end position="218"/>
    </location>
</feature>
<feature type="transmembrane region" description="Helical" evidence="1">
    <location>
        <begin position="127"/>
        <end position="155"/>
    </location>
</feature>
<feature type="transmembrane region" description="Helical" evidence="1">
    <location>
        <begin position="82"/>
        <end position="100"/>
    </location>
</feature>
<protein>
    <submittedName>
        <fullName evidence="2">ABC transporter permease</fullName>
    </submittedName>
</protein>
<keyword evidence="3" id="KW-1185">Reference proteome</keyword>
<dbReference type="EMBL" id="JBHSFA010000002">
    <property type="protein sequence ID" value="MFC4540591.1"/>
    <property type="molecule type" value="Genomic_DNA"/>
</dbReference>
<evidence type="ECO:0000256" key="1">
    <source>
        <dbReference type="SAM" id="Phobius"/>
    </source>
</evidence>
<keyword evidence="1" id="KW-0812">Transmembrane</keyword>
<dbReference type="AlphaFoldDB" id="A0ABD5PJ41"/>